<keyword evidence="6" id="KW-0418">Kinase</keyword>
<dbReference type="PANTHER" id="PTHR22984">
    <property type="entry name" value="SERINE/THREONINE-PROTEIN KINASE PIM"/>
    <property type="match status" value="1"/>
</dbReference>
<evidence type="ECO:0000256" key="1">
    <source>
        <dbReference type="ARBA" id="ARBA00005505"/>
    </source>
</evidence>
<dbReference type="InterPro" id="IPR000719">
    <property type="entry name" value="Prot_kinase_dom"/>
</dbReference>
<dbReference type="Gene3D" id="3.30.200.20">
    <property type="entry name" value="Phosphorylase Kinase, domain 1"/>
    <property type="match status" value="1"/>
</dbReference>
<feature type="region of interest" description="Disordered" evidence="11">
    <location>
        <begin position="114"/>
        <end position="169"/>
    </location>
</feature>
<dbReference type="PROSITE" id="PS00108">
    <property type="entry name" value="PROTEIN_KINASE_ST"/>
    <property type="match status" value="1"/>
</dbReference>
<gene>
    <name evidence="14" type="primary">LOC108191006</name>
</gene>
<reference evidence="14" key="1">
    <citation type="submission" date="2025-08" db="UniProtKB">
        <authorList>
            <consortium name="RefSeq"/>
        </authorList>
    </citation>
    <scope>IDENTIFICATION</scope>
    <source>
        <strain evidence="14">Tuebingen</strain>
        <tissue evidence="14">Fibroblasts and whole tissue</tissue>
    </source>
</reference>
<comment type="catalytic activity">
    <reaction evidence="8">
        <text>L-threonyl-[protein] + ATP = O-phospho-L-threonyl-[protein] + ADP + H(+)</text>
        <dbReference type="Rhea" id="RHEA:46608"/>
        <dbReference type="Rhea" id="RHEA-COMP:11060"/>
        <dbReference type="Rhea" id="RHEA-COMP:11605"/>
        <dbReference type="ChEBI" id="CHEBI:15378"/>
        <dbReference type="ChEBI" id="CHEBI:30013"/>
        <dbReference type="ChEBI" id="CHEBI:30616"/>
        <dbReference type="ChEBI" id="CHEBI:61977"/>
        <dbReference type="ChEBI" id="CHEBI:456216"/>
        <dbReference type="EC" id="2.7.11.1"/>
    </reaction>
</comment>
<evidence type="ECO:0000313" key="14">
    <source>
        <dbReference type="RefSeq" id="XP_068079328.1"/>
    </source>
</evidence>
<dbReference type="AlphaFoldDB" id="A0AB32U0X5"/>
<dbReference type="GO" id="GO:0004674">
    <property type="term" value="F:protein serine/threonine kinase activity"/>
    <property type="evidence" value="ECO:0007669"/>
    <property type="project" value="UniProtKB-KW"/>
</dbReference>
<dbReference type="Proteomes" id="UP000000437">
    <property type="component" value="Chromosome 8"/>
</dbReference>
<feature type="compositionally biased region" description="Low complexity" evidence="11">
    <location>
        <begin position="121"/>
        <end position="131"/>
    </location>
</feature>
<dbReference type="GeneID" id="108191006"/>
<accession>A0AB32U0X5</accession>
<dbReference type="EC" id="2.7.11.1" evidence="2"/>
<organism evidence="13 14">
    <name type="scientific">Danio rerio</name>
    <name type="common">Zebrafish</name>
    <name type="synonym">Brachydanio rerio</name>
    <dbReference type="NCBI Taxonomy" id="7955"/>
    <lineage>
        <taxon>Eukaryota</taxon>
        <taxon>Metazoa</taxon>
        <taxon>Chordata</taxon>
        <taxon>Craniata</taxon>
        <taxon>Vertebrata</taxon>
        <taxon>Euteleostomi</taxon>
        <taxon>Actinopterygii</taxon>
        <taxon>Neopterygii</taxon>
        <taxon>Teleostei</taxon>
        <taxon>Ostariophysi</taxon>
        <taxon>Cypriniformes</taxon>
        <taxon>Danionidae</taxon>
        <taxon>Danioninae</taxon>
        <taxon>Danio</taxon>
    </lineage>
</organism>
<keyword evidence="5 10" id="KW-0547">Nucleotide-binding</keyword>
<dbReference type="GO" id="GO:0005524">
    <property type="term" value="F:ATP binding"/>
    <property type="evidence" value="ECO:0007669"/>
    <property type="project" value="UniProtKB-UniRule"/>
</dbReference>
<dbReference type="PANTHER" id="PTHR22984:SF11">
    <property type="entry name" value="AURORA KINASE-RELATED"/>
    <property type="match status" value="1"/>
</dbReference>
<keyword evidence="3" id="KW-0723">Serine/threonine-protein kinase</keyword>
<evidence type="ECO:0000259" key="12">
    <source>
        <dbReference type="PROSITE" id="PS50011"/>
    </source>
</evidence>
<keyword evidence="13" id="KW-1185">Reference proteome</keyword>
<dbReference type="InterPro" id="IPR017441">
    <property type="entry name" value="Protein_kinase_ATP_BS"/>
</dbReference>
<evidence type="ECO:0000256" key="3">
    <source>
        <dbReference type="ARBA" id="ARBA00022527"/>
    </source>
</evidence>
<comment type="catalytic activity">
    <reaction evidence="9">
        <text>L-seryl-[protein] + ATP = O-phospho-L-seryl-[protein] + ADP + H(+)</text>
        <dbReference type="Rhea" id="RHEA:17989"/>
        <dbReference type="Rhea" id="RHEA-COMP:9863"/>
        <dbReference type="Rhea" id="RHEA-COMP:11604"/>
        <dbReference type="ChEBI" id="CHEBI:15378"/>
        <dbReference type="ChEBI" id="CHEBI:29999"/>
        <dbReference type="ChEBI" id="CHEBI:30616"/>
        <dbReference type="ChEBI" id="CHEBI:83421"/>
        <dbReference type="ChEBI" id="CHEBI:456216"/>
        <dbReference type="EC" id="2.7.11.1"/>
    </reaction>
</comment>
<name>A0AB32U0X5_DANRE</name>
<keyword evidence="4" id="KW-0808">Transferase</keyword>
<feature type="compositionally biased region" description="Polar residues" evidence="11">
    <location>
        <begin position="152"/>
        <end position="167"/>
    </location>
</feature>
<dbReference type="PROSITE" id="PS00107">
    <property type="entry name" value="PROTEIN_KINASE_ATP"/>
    <property type="match status" value="1"/>
</dbReference>
<dbReference type="InterPro" id="IPR008271">
    <property type="entry name" value="Ser/Thr_kinase_AS"/>
</dbReference>
<dbReference type="KEGG" id="dre:108191006"/>
<evidence type="ECO:0000256" key="5">
    <source>
        <dbReference type="ARBA" id="ARBA00022741"/>
    </source>
</evidence>
<evidence type="ECO:0000256" key="2">
    <source>
        <dbReference type="ARBA" id="ARBA00012513"/>
    </source>
</evidence>
<dbReference type="SUPFAM" id="SSF56112">
    <property type="entry name" value="Protein kinase-like (PK-like)"/>
    <property type="match status" value="1"/>
</dbReference>
<dbReference type="PROSITE" id="PS50011">
    <property type="entry name" value="PROTEIN_KINASE_DOM"/>
    <property type="match status" value="1"/>
</dbReference>
<dbReference type="FunFam" id="1.10.510.10:FF:002035">
    <property type="entry name" value="Pim proto-oncogene, serine/threonine kinase,-related 182"/>
    <property type="match status" value="1"/>
</dbReference>
<feature type="region of interest" description="Disordered" evidence="11">
    <location>
        <begin position="273"/>
        <end position="313"/>
    </location>
</feature>
<evidence type="ECO:0000256" key="9">
    <source>
        <dbReference type="ARBA" id="ARBA00048679"/>
    </source>
</evidence>
<evidence type="ECO:0000256" key="10">
    <source>
        <dbReference type="PROSITE-ProRule" id="PRU10141"/>
    </source>
</evidence>
<comment type="similarity">
    <text evidence="1">Belongs to the protein kinase superfamily. CAMK Ser/Thr protein kinase family. PIM subfamily.</text>
</comment>
<dbReference type="SMART" id="SM00220">
    <property type="entry name" value="S_TKc"/>
    <property type="match status" value="1"/>
</dbReference>
<proteinExistence type="inferred from homology"/>
<dbReference type="Gene3D" id="1.10.510.10">
    <property type="entry name" value="Transferase(Phosphotransferase) domain 1"/>
    <property type="match status" value="1"/>
</dbReference>
<feature type="domain" description="Protein kinase" evidence="12">
    <location>
        <begin position="340"/>
        <end position="595"/>
    </location>
</feature>
<sequence length="620" mass="69191">MKFNQLIVDLNSQSAVDNDSLHFGKKSESMGVVKKFKKFCNWVFSRKSGKTQKNLIEGDLEHQRCSDGEAGPSNVAFISHIQTGAGVSPSPAPQKAEKKLKRFRKWFSRKFKKTITRTKQRQPSSPQTQRSPDGEAACVSPRPVQDERVNNRCVSIQTPVKTPSTETEQPEDTECWHLCVSSLTPADISESDRASLQSWHSCASSLDPSENSESDYASLRSSQCCGSSLDTSENSESDYASLRSSQCCGSSSGTAESGESDCVSVHSEHCCGGSSPGTPENGESDRASVHSAHPCASSPTPDPSVSKESTTSSSDNVFWKAEKKIPVNLEANPGDINDEYRVKGIIGRGGFGAVCAGVRRSDSRKVAIKNVSKTEARRTLKILPYEKTVPLEVGLMYLVSTGPYVPQIIQLLDWYETPSQYTLVLERPNSCMDLQKFAWKHRKKMTESVVRLVMHQVVTAAIACCEMNVYHSDIKPQNVLINPHTFQIKLIDFGVGRIMTSEGYSTFGGTQAYAPPEFSDCKKFHAKPATVYSIGIMLYRLLHRKSPHRELIEIVARTWERDRLSKECIDMICSCLQRNPRQRIPLEEILHHNWFQVLILKPSKEKKTLKEKIQSILKFR</sequence>
<protein>
    <recommendedName>
        <fullName evidence="2">non-specific serine/threonine protein kinase</fullName>
        <ecNumber evidence="2">2.7.11.1</ecNumber>
    </recommendedName>
</protein>
<dbReference type="Pfam" id="PF00069">
    <property type="entry name" value="Pkinase"/>
    <property type="match status" value="1"/>
</dbReference>
<feature type="binding site" evidence="10">
    <location>
        <position position="369"/>
    </location>
    <ligand>
        <name>ATP</name>
        <dbReference type="ChEBI" id="CHEBI:30616"/>
    </ligand>
</feature>
<keyword evidence="7 10" id="KW-0067">ATP-binding</keyword>
<dbReference type="RefSeq" id="XP_068079328.1">
    <property type="nucleotide sequence ID" value="XM_068223227.2"/>
</dbReference>
<dbReference type="InterPro" id="IPR051138">
    <property type="entry name" value="PIM_Ser/Thr_kinase"/>
</dbReference>
<evidence type="ECO:0000256" key="11">
    <source>
        <dbReference type="SAM" id="MobiDB-lite"/>
    </source>
</evidence>
<feature type="compositionally biased region" description="Low complexity" evidence="11">
    <location>
        <begin position="304"/>
        <end position="313"/>
    </location>
</feature>
<evidence type="ECO:0000313" key="13">
    <source>
        <dbReference type="Proteomes" id="UP000000437"/>
    </source>
</evidence>
<evidence type="ECO:0000256" key="8">
    <source>
        <dbReference type="ARBA" id="ARBA00047899"/>
    </source>
</evidence>
<evidence type="ECO:0000256" key="4">
    <source>
        <dbReference type="ARBA" id="ARBA00022679"/>
    </source>
</evidence>
<evidence type="ECO:0000256" key="7">
    <source>
        <dbReference type="ARBA" id="ARBA00022840"/>
    </source>
</evidence>
<evidence type="ECO:0000256" key="6">
    <source>
        <dbReference type="ARBA" id="ARBA00022777"/>
    </source>
</evidence>
<dbReference type="InterPro" id="IPR011009">
    <property type="entry name" value="Kinase-like_dom_sf"/>
</dbReference>